<dbReference type="AlphaFoldDB" id="A0A818NT49"/>
<sequence>MDISPYRHIRRSKILPNDGKLEQNNYEENGNEKYVSLITTSSTIDVSSTIPDDPFDTTKTIGKEILNKIAISIQKSTLKENIRIT</sequence>
<dbReference type="EMBL" id="CAJOBD010000192">
    <property type="protein sequence ID" value="CAF3608908.1"/>
    <property type="molecule type" value="Genomic_DNA"/>
</dbReference>
<protein>
    <submittedName>
        <fullName evidence="1">Uncharacterized protein</fullName>
    </submittedName>
</protein>
<accession>A0A818NT49</accession>
<dbReference type="Proteomes" id="UP000663836">
    <property type="component" value="Unassembled WGS sequence"/>
</dbReference>
<reference evidence="1" key="1">
    <citation type="submission" date="2021-02" db="EMBL/GenBank/DDBJ databases">
        <authorList>
            <person name="Nowell W R."/>
        </authorList>
    </citation>
    <scope>NUCLEOTIDE SEQUENCE</scope>
</reference>
<evidence type="ECO:0000313" key="2">
    <source>
        <dbReference type="Proteomes" id="UP000663836"/>
    </source>
</evidence>
<comment type="caution">
    <text evidence="1">The sequence shown here is derived from an EMBL/GenBank/DDBJ whole genome shotgun (WGS) entry which is preliminary data.</text>
</comment>
<evidence type="ECO:0000313" key="1">
    <source>
        <dbReference type="EMBL" id="CAF3608908.1"/>
    </source>
</evidence>
<name>A0A818NT49_9BILA</name>
<organism evidence="1 2">
    <name type="scientific">Rotaria sordida</name>
    <dbReference type="NCBI Taxonomy" id="392033"/>
    <lineage>
        <taxon>Eukaryota</taxon>
        <taxon>Metazoa</taxon>
        <taxon>Spiralia</taxon>
        <taxon>Gnathifera</taxon>
        <taxon>Rotifera</taxon>
        <taxon>Eurotatoria</taxon>
        <taxon>Bdelloidea</taxon>
        <taxon>Philodinida</taxon>
        <taxon>Philodinidae</taxon>
        <taxon>Rotaria</taxon>
    </lineage>
</organism>
<proteinExistence type="predicted"/>
<gene>
    <name evidence="1" type="ORF">JBS370_LOCUS4184</name>
</gene>